<dbReference type="AlphaFoldDB" id="A0A1H6AX50"/>
<reference evidence="3 4" key="1">
    <citation type="submission" date="2016-10" db="EMBL/GenBank/DDBJ databases">
        <authorList>
            <person name="de Groot N.N."/>
        </authorList>
    </citation>
    <scope>NUCLEOTIDE SEQUENCE [LARGE SCALE GENOMIC DNA]</scope>
    <source>
        <strain evidence="3 4">CGMCC 1.10331</strain>
    </source>
</reference>
<dbReference type="Pfam" id="PF13380">
    <property type="entry name" value="CoA_binding_2"/>
    <property type="match status" value="1"/>
</dbReference>
<dbReference type="SMART" id="SM00881">
    <property type="entry name" value="CoA_binding"/>
    <property type="match status" value="1"/>
</dbReference>
<dbReference type="Proteomes" id="UP000296733">
    <property type="component" value="Chromosome"/>
</dbReference>
<dbReference type="InterPro" id="IPR003781">
    <property type="entry name" value="CoA-bd"/>
</dbReference>
<evidence type="ECO:0000313" key="2">
    <source>
        <dbReference type="EMBL" id="QCC47804.1"/>
    </source>
</evidence>
<dbReference type="RefSeq" id="WP_103992247.1">
    <property type="nucleotide sequence ID" value="NZ_CP031311.1"/>
</dbReference>
<feature type="domain" description="CoA-binding" evidence="1">
    <location>
        <begin position="12"/>
        <end position="111"/>
    </location>
</feature>
<dbReference type="InterPro" id="IPR036291">
    <property type="entry name" value="NAD(P)-bd_dom_sf"/>
</dbReference>
<protein>
    <submittedName>
        <fullName evidence="2">CoA-binding protein</fullName>
    </submittedName>
</protein>
<dbReference type="Proteomes" id="UP000236740">
    <property type="component" value="Unassembled WGS sequence"/>
</dbReference>
<reference evidence="2 5" key="2">
    <citation type="journal article" date="2019" name="Nat. Commun.">
        <title>A new type of DNA phosphorothioation-based antiviral system in archaea.</title>
        <authorList>
            <person name="Xiong L."/>
            <person name="Liu S."/>
            <person name="Chen S."/>
            <person name="Xiao Y."/>
            <person name="Zhu B."/>
            <person name="Gao Y."/>
            <person name="Zhang Y."/>
            <person name="Chen B."/>
            <person name="Luo J."/>
            <person name="Deng Z."/>
            <person name="Chen X."/>
            <person name="Wang L."/>
            <person name="Chen S."/>
        </authorList>
    </citation>
    <scope>NUCLEOTIDE SEQUENCE [LARGE SCALE GENOMIC DNA]</scope>
    <source>
        <strain evidence="2 5">CGMCC 1.10331</strain>
    </source>
</reference>
<evidence type="ECO:0000313" key="3">
    <source>
        <dbReference type="EMBL" id="SEG53203.1"/>
    </source>
</evidence>
<sequence>MVITEDDELRAVLDAETVAVVGCSTTAGKAAHDIPAYLQRNGYRIVPVNPFADEILGETAYDSLADVPEKVEIDVVDVFRPSEEAGGIVDEAIERHESVGDVDSVWLQLGITDDEAGERASAAGLGFVQDKCMKVEHARLAE</sequence>
<dbReference type="SUPFAM" id="SSF51735">
    <property type="entry name" value="NAD(P)-binding Rossmann-fold domains"/>
    <property type="match status" value="1"/>
</dbReference>
<dbReference type="PANTHER" id="PTHR33303:SF2">
    <property type="entry name" value="COA-BINDING DOMAIN-CONTAINING PROTEIN"/>
    <property type="match status" value="1"/>
</dbReference>
<accession>A0A1H6AX50</accession>
<dbReference type="KEGG" id="hlm:DV707_09110"/>
<evidence type="ECO:0000259" key="1">
    <source>
        <dbReference type="SMART" id="SM00881"/>
    </source>
</evidence>
<dbReference type="GeneID" id="39858246"/>
<evidence type="ECO:0000313" key="4">
    <source>
        <dbReference type="Proteomes" id="UP000236740"/>
    </source>
</evidence>
<dbReference type="EMBL" id="CP031311">
    <property type="protein sequence ID" value="QCC47804.1"/>
    <property type="molecule type" value="Genomic_DNA"/>
</dbReference>
<dbReference type="Gene3D" id="3.40.50.720">
    <property type="entry name" value="NAD(P)-binding Rossmann-like Domain"/>
    <property type="match status" value="1"/>
</dbReference>
<keyword evidence="4" id="KW-1185">Reference proteome</keyword>
<name>A0A1H6AX50_9EURY</name>
<proteinExistence type="predicted"/>
<organism evidence="3 4">
    <name type="scientific">Halobellus limi</name>
    <dbReference type="NCBI Taxonomy" id="699433"/>
    <lineage>
        <taxon>Archaea</taxon>
        <taxon>Methanobacteriati</taxon>
        <taxon>Methanobacteriota</taxon>
        <taxon>Stenosarchaea group</taxon>
        <taxon>Halobacteria</taxon>
        <taxon>Halobacteriales</taxon>
        <taxon>Haloferacaceae</taxon>
        <taxon>Halobellus</taxon>
    </lineage>
</organism>
<evidence type="ECO:0000313" key="5">
    <source>
        <dbReference type="Proteomes" id="UP000296733"/>
    </source>
</evidence>
<dbReference type="PANTHER" id="PTHR33303">
    <property type="entry name" value="CYTOPLASMIC PROTEIN-RELATED"/>
    <property type="match status" value="1"/>
</dbReference>
<dbReference type="EMBL" id="FNVN01000003">
    <property type="protein sequence ID" value="SEG53203.1"/>
    <property type="molecule type" value="Genomic_DNA"/>
</dbReference>
<dbReference type="OrthoDB" id="42776at2157"/>
<gene>
    <name evidence="2" type="ORF">DV707_09110</name>
    <name evidence="3" type="ORF">SAMN04488133_2572</name>
</gene>